<dbReference type="Pfam" id="PF06985">
    <property type="entry name" value="HET"/>
    <property type="match status" value="1"/>
</dbReference>
<name>A0A0C3C2P1_OIDMZ</name>
<dbReference type="SUPFAM" id="SSF50978">
    <property type="entry name" value="WD40 repeat-like"/>
    <property type="match status" value="1"/>
</dbReference>
<dbReference type="SUPFAM" id="SSF52540">
    <property type="entry name" value="P-loop containing nucleoside triphosphate hydrolases"/>
    <property type="match status" value="1"/>
</dbReference>
<dbReference type="Gene3D" id="2.130.10.10">
    <property type="entry name" value="YVTN repeat-like/Quinoprotein amine dehydrogenase"/>
    <property type="match status" value="1"/>
</dbReference>
<dbReference type="InterPro" id="IPR056884">
    <property type="entry name" value="NPHP3-like_N"/>
</dbReference>
<dbReference type="InParanoid" id="A0A0C3C2P1"/>
<dbReference type="EMBL" id="KN832899">
    <property type="protein sequence ID" value="KIM93143.1"/>
    <property type="molecule type" value="Genomic_DNA"/>
</dbReference>
<dbReference type="Gene3D" id="3.40.50.300">
    <property type="entry name" value="P-loop containing nucleotide triphosphate hydrolases"/>
    <property type="match status" value="1"/>
</dbReference>
<evidence type="ECO:0000313" key="7">
    <source>
        <dbReference type="Proteomes" id="UP000054321"/>
    </source>
</evidence>
<dbReference type="InterPro" id="IPR010730">
    <property type="entry name" value="HET"/>
</dbReference>
<gene>
    <name evidence="6" type="ORF">OIDMADRAFT_184864</name>
</gene>
<evidence type="ECO:0000256" key="3">
    <source>
        <dbReference type="PROSITE-ProRule" id="PRU00221"/>
    </source>
</evidence>
<dbReference type="OrthoDB" id="674604at2759"/>
<keyword evidence="2" id="KW-0677">Repeat</keyword>
<dbReference type="PROSITE" id="PS00678">
    <property type="entry name" value="WD_REPEATS_1"/>
    <property type="match status" value="2"/>
</dbReference>
<dbReference type="HOGENOM" id="CLU_000288_6_16_1"/>
<evidence type="ECO:0000256" key="2">
    <source>
        <dbReference type="ARBA" id="ARBA00022737"/>
    </source>
</evidence>
<organism evidence="6 7">
    <name type="scientific">Oidiodendron maius (strain Zn)</name>
    <dbReference type="NCBI Taxonomy" id="913774"/>
    <lineage>
        <taxon>Eukaryota</taxon>
        <taxon>Fungi</taxon>
        <taxon>Dikarya</taxon>
        <taxon>Ascomycota</taxon>
        <taxon>Pezizomycotina</taxon>
        <taxon>Leotiomycetes</taxon>
        <taxon>Leotiomycetes incertae sedis</taxon>
        <taxon>Myxotrichaceae</taxon>
        <taxon>Oidiodendron</taxon>
    </lineage>
</organism>
<reference evidence="6 7" key="1">
    <citation type="submission" date="2014-04" db="EMBL/GenBank/DDBJ databases">
        <authorList>
            <consortium name="DOE Joint Genome Institute"/>
            <person name="Kuo A."/>
            <person name="Martino E."/>
            <person name="Perotto S."/>
            <person name="Kohler A."/>
            <person name="Nagy L.G."/>
            <person name="Floudas D."/>
            <person name="Copeland A."/>
            <person name="Barry K.W."/>
            <person name="Cichocki N."/>
            <person name="Veneault-Fourrey C."/>
            <person name="LaButti K."/>
            <person name="Lindquist E.A."/>
            <person name="Lipzen A."/>
            <person name="Lundell T."/>
            <person name="Morin E."/>
            <person name="Murat C."/>
            <person name="Sun H."/>
            <person name="Tunlid A."/>
            <person name="Henrissat B."/>
            <person name="Grigoriev I.V."/>
            <person name="Hibbett D.S."/>
            <person name="Martin F."/>
            <person name="Nordberg H.P."/>
            <person name="Cantor M.N."/>
            <person name="Hua S.X."/>
        </authorList>
    </citation>
    <scope>NUCLEOTIDE SEQUENCE [LARGE SCALE GENOMIC DNA]</scope>
    <source>
        <strain evidence="6 7">Zn</strain>
    </source>
</reference>
<dbReference type="Pfam" id="PF00400">
    <property type="entry name" value="WD40"/>
    <property type="match status" value="3"/>
</dbReference>
<dbReference type="SMART" id="SM00320">
    <property type="entry name" value="WD40"/>
    <property type="match status" value="3"/>
</dbReference>
<dbReference type="STRING" id="913774.A0A0C3C2P1"/>
<reference evidence="7" key="2">
    <citation type="submission" date="2015-01" db="EMBL/GenBank/DDBJ databases">
        <title>Evolutionary Origins and Diversification of the Mycorrhizal Mutualists.</title>
        <authorList>
            <consortium name="DOE Joint Genome Institute"/>
            <consortium name="Mycorrhizal Genomics Consortium"/>
            <person name="Kohler A."/>
            <person name="Kuo A."/>
            <person name="Nagy L.G."/>
            <person name="Floudas D."/>
            <person name="Copeland A."/>
            <person name="Barry K.W."/>
            <person name="Cichocki N."/>
            <person name="Veneault-Fourrey C."/>
            <person name="LaButti K."/>
            <person name="Lindquist E.A."/>
            <person name="Lipzen A."/>
            <person name="Lundell T."/>
            <person name="Morin E."/>
            <person name="Murat C."/>
            <person name="Riley R."/>
            <person name="Ohm R."/>
            <person name="Sun H."/>
            <person name="Tunlid A."/>
            <person name="Henrissat B."/>
            <person name="Grigoriev I.V."/>
            <person name="Hibbett D.S."/>
            <person name="Martin F."/>
        </authorList>
    </citation>
    <scope>NUCLEOTIDE SEQUENCE [LARGE SCALE GENOMIC DNA]</scope>
    <source>
        <strain evidence="7">Zn</strain>
    </source>
</reference>
<sequence length="1013" mass="115302">MRLLHYNDGELSLIQFFDDIPRYAILSHTWGPEEVTFKDIMEGNGASKTGFDKIRFCGEQARRDHLQYFWVDTCCIDKSNAVELQEAINSMFRWYRNAVKCYAYLTDVSTKKRKASDSFTEYTWEPAFRSSKWFTRGWTLQELIAPTLVEFFSKDQELLGDKRRLERQIHEITGITISALQGVPLSQFDIEDRLSWAKNRQTTREEDKAYSLFGIFDIQIPLLYGEGGEKALKRLREEINKPLKDKAFKRLCKEGDISLKELDRLPSAAGAAFNSFDRQQDPTCLPDTRVDLLQEICDWADGQDERCIFWLNGLAGTGKSTIARTIAWRYCKEERLGASFFFSRGGGDMSHAGKFFTSIAVQLANNIPSLRHYICDAISNRKDITSQSFRDQWSQLILCPLSKLGSSSSPSSYVLVIDALDECDRDEHIRMILQLLAEARTLKTTRLRVLLTSRPEIPIRHGFYQIPNSEHQDFVLHNVPLTIVNHDISLFLEYNLGIIRQEWTLGADWPGEVVLRQLVLYACGLFIWAATACRFIREGKRFARKRLDTILKGSSSAITAPDKHLDEIYLTVLKHSISSGYSDEEIEEVYDMLKYTLGSIVVLLSPLSASSLSRLVHLPREDINRTFEDLHAILDIPKDPTRPLRPHHPSFRDFLLNKDRCGDFWVDETKAHQMLAAGCIQLMSQTLKKDICEMHAPGCQTSQVENSWIEKCLPPEVQYACLYWVQHLQRGRSQVCDGEEAHRFLQAHLLHWLEALGWMGKASEGIQAILSLEAHVSVNDSPDLYTFIHDAERFALYNRSVIEKIPLQLYCSALVFAPENSIVQRKFKGYIPYWIQLKPKVQAHWNAARQTLEGHTSSVASVAFSPDGKQVVSGSYDRTVRLWDAATGALQQTLEGHTDSITSVAFSPDGKQVVSGSWDETVRLWDAATGALQQTLEGHTDSVRSVAFSPDGKLLPSLQVSNYWVVEGDTKILWLPPDYRETCSATWNKSLVIGHSSGRISFFCFRKGAKLVI</sequence>
<feature type="repeat" description="WD" evidence="3">
    <location>
        <begin position="852"/>
        <end position="893"/>
    </location>
</feature>
<dbReference type="AlphaFoldDB" id="A0A0C3C2P1"/>
<dbReference type="PANTHER" id="PTHR10622">
    <property type="entry name" value="HET DOMAIN-CONTAINING PROTEIN"/>
    <property type="match status" value="1"/>
</dbReference>
<evidence type="ECO:0000256" key="1">
    <source>
        <dbReference type="ARBA" id="ARBA00022574"/>
    </source>
</evidence>
<protein>
    <submittedName>
        <fullName evidence="6">Uncharacterized protein</fullName>
    </submittedName>
</protein>
<accession>A0A0C3C2P1</accession>
<dbReference type="Pfam" id="PF24883">
    <property type="entry name" value="NPHP3_N"/>
    <property type="match status" value="1"/>
</dbReference>
<dbReference type="InterPro" id="IPR019775">
    <property type="entry name" value="WD40_repeat_CS"/>
</dbReference>
<keyword evidence="1 3" id="KW-0853">WD repeat</keyword>
<feature type="repeat" description="WD" evidence="3">
    <location>
        <begin position="894"/>
        <end position="935"/>
    </location>
</feature>
<dbReference type="InterPro" id="IPR027417">
    <property type="entry name" value="P-loop_NTPase"/>
</dbReference>
<dbReference type="PANTHER" id="PTHR10622:SF11">
    <property type="entry name" value="HET-DOMAIN-CONTAINING PROTEIN"/>
    <property type="match status" value="1"/>
</dbReference>
<dbReference type="CDD" id="cd00200">
    <property type="entry name" value="WD40"/>
    <property type="match status" value="1"/>
</dbReference>
<evidence type="ECO:0000259" key="5">
    <source>
        <dbReference type="Pfam" id="PF24883"/>
    </source>
</evidence>
<dbReference type="InterPro" id="IPR036322">
    <property type="entry name" value="WD40_repeat_dom_sf"/>
</dbReference>
<dbReference type="PROSITE" id="PS50294">
    <property type="entry name" value="WD_REPEATS_REGION"/>
    <property type="match status" value="2"/>
</dbReference>
<evidence type="ECO:0000313" key="6">
    <source>
        <dbReference type="EMBL" id="KIM93143.1"/>
    </source>
</evidence>
<keyword evidence="7" id="KW-1185">Reference proteome</keyword>
<dbReference type="Proteomes" id="UP000054321">
    <property type="component" value="Unassembled WGS sequence"/>
</dbReference>
<proteinExistence type="predicted"/>
<dbReference type="PROSITE" id="PS50082">
    <property type="entry name" value="WD_REPEATS_2"/>
    <property type="match status" value="2"/>
</dbReference>
<dbReference type="InterPro" id="IPR001680">
    <property type="entry name" value="WD40_rpt"/>
</dbReference>
<feature type="domain" description="Heterokaryon incompatibility" evidence="4">
    <location>
        <begin position="23"/>
        <end position="119"/>
    </location>
</feature>
<feature type="domain" description="Nephrocystin 3-like N-terminal" evidence="5">
    <location>
        <begin position="294"/>
        <end position="454"/>
    </location>
</feature>
<dbReference type="InterPro" id="IPR015943">
    <property type="entry name" value="WD40/YVTN_repeat-like_dom_sf"/>
</dbReference>
<evidence type="ECO:0000259" key="4">
    <source>
        <dbReference type="Pfam" id="PF06985"/>
    </source>
</evidence>